<evidence type="ECO:0000313" key="1">
    <source>
        <dbReference type="EMBL" id="MDQ8207192.1"/>
    </source>
</evidence>
<comment type="caution">
    <text evidence="1">The sequence shown here is derived from an EMBL/GenBank/DDBJ whole genome shotgun (WGS) entry which is preliminary data.</text>
</comment>
<reference evidence="1 2" key="1">
    <citation type="submission" date="2023-04" db="EMBL/GenBank/DDBJ databases">
        <title>A novel bacteria isolated from coastal sediment.</title>
        <authorList>
            <person name="Liu X.-J."/>
            <person name="Du Z.-J."/>
        </authorList>
    </citation>
    <scope>NUCLEOTIDE SEQUENCE [LARGE SCALE GENOMIC DNA]</scope>
    <source>
        <strain evidence="1 2">SDUM461003</strain>
    </source>
</reference>
<proteinExistence type="predicted"/>
<organism evidence="1 2">
    <name type="scientific">Thalassobacterium maritimum</name>
    <dbReference type="NCBI Taxonomy" id="3041265"/>
    <lineage>
        <taxon>Bacteria</taxon>
        <taxon>Pseudomonadati</taxon>
        <taxon>Verrucomicrobiota</taxon>
        <taxon>Opitutia</taxon>
        <taxon>Puniceicoccales</taxon>
        <taxon>Coraliomargaritaceae</taxon>
        <taxon>Thalassobacterium</taxon>
    </lineage>
</organism>
<dbReference type="EMBL" id="JARXHW010000011">
    <property type="protein sequence ID" value="MDQ8207192.1"/>
    <property type="molecule type" value="Genomic_DNA"/>
</dbReference>
<name>A0ABU1ASQ1_9BACT</name>
<gene>
    <name evidence="1" type="ORF">QEH52_06715</name>
</gene>
<sequence length="299" mass="33184">MDEYNRAQTYNNRSGFTFPEAPYSRLRYCFETTREGYIPLMDHWDYVLNCLSRLPELFVQLDQACGRMTVRLQRDDLLASIAGQFSSSALIPAPDYEGWERATAKLEACACCGSPGGVQLLNEYGAQFLQLSASNDLAPSGWASVLGDIALDAPLPERGATVPSRDWGRLLCPDAAIEQSYCGGNCFPPLAAANKVGLPLEVTARRYEVSLVHTYVFERFEREGYWAHCYGSYGGFSLDLYAVKRTVLHDDGGRLAWLLLGDGDAVLYELRAAREVAAETAWQQIMQTRLKSEGGQSES</sequence>
<evidence type="ECO:0000313" key="2">
    <source>
        <dbReference type="Proteomes" id="UP001225316"/>
    </source>
</evidence>
<accession>A0ABU1ASQ1</accession>
<keyword evidence="2" id="KW-1185">Reference proteome</keyword>
<protein>
    <submittedName>
        <fullName evidence="1">Uncharacterized protein</fullName>
    </submittedName>
</protein>
<dbReference type="Proteomes" id="UP001225316">
    <property type="component" value="Unassembled WGS sequence"/>
</dbReference>
<dbReference type="RefSeq" id="WP_308949328.1">
    <property type="nucleotide sequence ID" value="NZ_JARXHW010000011.1"/>
</dbReference>